<evidence type="ECO:0000313" key="2">
    <source>
        <dbReference type="EMBL" id="KAK9998877.1"/>
    </source>
</evidence>
<evidence type="ECO:0000313" key="3">
    <source>
        <dbReference type="Proteomes" id="UP001459277"/>
    </source>
</evidence>
<dbReference type="InterPro" id="IPR043502">
    <property type="entry name" value="DNA/RNA_pol_sf"/>
</dbReference>
<comment type="caution">
    <text evidence="2">The sequence shown here is derived from an EMBL/GenBank/DDBJ whole genome shotgun (WGS) entry which is preliminary data.</text>
</comment>
<protein>
    <recommendedName>
        <fullName evidence="1">Reverse transcriptase domain-containing protein</fullName>
    </recommendedName>
</protein>
<feature type="non-terminal residue" evidence="2">
    <location>
        <position position="224"/>
    </location>
</feature>
<dbReference type="InterPro" id="IPR000477">
    <property type="entry name" value="RT_dom"/>
</dbReference>
<feature type="domain" description="Reverse transcriptase" evidence="1">
    <location>
        <begin position="1"/>
        <end position="190"/>
    </location>
</feature>
<dbReference type="SUPFAM" id="SSF56672">
    <property type="entry name" value="DNA/RNA polymerases"/>
    <property type="match status" value="1"/>
</dbReference>
<dbReference type="PANTHER" id="PTHR31635">
    <property type="entry name" value="REVERSE TRANSCRIPTASE DOMAIN-CONTAINING PROTEIN-RELATED"/>
    <property type="match status" value="1"/>
</dbReference>
<evidence type="ECO:0000259" key="1">
    <source>
        <dbReference type="PROSITE" id="PS50878"/>
    </source>
</evidence>
<accession>A0AAW2CKY8</accession>
<dbReference type="AlphaFoldDB" id="A0AAW2CKY8"/>
<name>A0AAW2CKY8_9ROSI</name>
<dbReference type="PANTHER" id="PTHR31635:SF196">
    <property type="entry name" value="REVERSE TRANSCRIPTASE DOMAIN-CONTAINING PROTEIN-RELATED"/>
    <property type="match status" value="1"/>
</dbReference>
<proteinExistence type="predicted"/>
<dbReference type="Pfam" id="PF00078">
    <property type="entry name" value="RVT_1"/>
    <property type="match status" value="1"/>
</dbReference>
<dbReference type="Proteomes" id="UP001459277">
    <property type="component" value="Unassembled WGS sequence"/>
</dbReference>
<reference evidence="2 3" key="1">
    <citation type="submission" date="2024-01" db="EMBL/GenBank/DDBJ databases">
        <title>A telomere-to-telomere, gap-free genome of sweet tea (Lithocarpus litseifolius).</title>
        <authorList>
            <person name="Zhou J."/>
        </authorList>
    </citation>
    <scope>NUCLEOTIDE SEQUENCE [LARGE SCALE GENOMIC DNA]</scope>
    <source>
        <strain evidence="2">Zhou-2022a</strain>
        <tissue evidence="2">Leaf</tissue>
    </source>
</reference>
<gene>
    <name evidence="2" type="ORF">SO802_018480</name>
</gene>
<sequence length="224" mass="24928">MLVSLGFHTDIVELILSCISITFASLLFNGSQLGEIYPSHGLRQGDSISPYIFILCMEFLSTLINMKCEEGSWKKIKASRSGLGFSHIIFADDLLLFAKTNQSNIEAIVEVLDEFCKLTGPKISKEKSKIFFSPNFTAEEKVEIVNQTGLVKHATSGNILDFQSSTKGGDVMNSNLLCKESKPNWLVGKLNVSPRRGEWCSLRHRSPQSLNIQCNAAKFLSRFV</sequence>
<dbReference type="EMBL" id="JAZDWU010000006">
    <property type="protein sequence ID" value="KAK9998877.1"/>
    <property type="molecule type" value="Genomic_DNA"/>
</dbReference>
<organism evidence="2 3">
    <name type="scientific">Lithocarpus litseifolius</name>
    <dbReference type="NCBI Taxonomy" id="425828"/>
    <lineage>
        <taxon>Eukaryota</taxon>
        <taxon>Viridiplantae</taxon>
        <taxon>Streptophyta</taxon>
        <taxon>Embryophyta</taxon>
        <taxon>Tracheophyta</taxon>
        <taxon>Spermatophyta</taxon>
        <taxon>Magnoliopsida</taxon>
        <taxon>eudicotyledons</taxon>
        <taxon>Gunneridae</taxon>
        <taxon>Pentapetalae</taxon>
        <taxon>rosids</taxon>
        <taxon>fabids</taxon>
        <taxon>Fagales</taxon>
        <taxon>Fagaceae</taxon>
        <taxon>Lithocarpus</taxon>
    </lineage>
</organism>
<keyword evidence="3" id="KW-1185">Reference proteome</keyword>
<dbReference type="PROSITE" id="PS50878">
    <property type="entry name" value="RT_POL"/>
    <property type="match status" value="1"/>
</dbReference>